<keyword evidence="4" id="KW-1185">Reference proteome</keyword>
<accession>A0A934RKV8</accession>
<proteinExistence type="predicted"/>
<evidence type="ECO:0000259" key="2">
    <source>
        <dbReference type="Pfam" id="PF13514"/>
    </source>
</evidence>
<evidence type="ECO:0000313" key="3">
    <source>
        <dbReference type="EMBL" id="MBK1832600.1"/>
    </source>
</evidence>
<name>A0A934RKV8_9BACT</name>
<dbReference type="InterPro" id="IPR027417">
    <property type="entry name" value="P-loop_NTPase"/>
</dbReference>
<reference evidence="3" key="1">
    <citation type="submission" date="2021-01" db="EMBL/GenBank/DDBJ databases">
        <title>Modified the classification status of verrucomicrobia.</title>
        <authorList>
            <person name="Feng X."/>
        </authorList>
    </citation>
    <scope>NUCLEOTIDE SEQUENCE</scope>
    <source>
        <strain evidence="3">KCTC 12986</strain>
    </source>
</reference>
<dbReference type="Gene3D" id="3.40.50.300">
    <property type="entry name" value="P-loop containing nucleotide triphosphate hydrolases"/>
    <property type="match status" value="2"/>
</dbReference>
<dbReference type="AlphaFoldDB" id="A0A934RKV8"/>
<evidence type="ECO:0000256" key="1">
    <source>
        <dbReference type="SAM" id="Coils"/>
    </source>
</evidence>
<dbReference type="RefSeq" id="WP_200390036.1">
    <property type="nucleotide sequence ID" value="NZ_JAENIO010000002.1"/>
</dbReference>
<dbReference type="SUPFAM" id="SSF52540">
    <property type="entry name" value="P-loop containing nucleoside triphosphate hydrolases"/>
    <property type="match status" value="2"/>
</dbReference>
<comment type="caution">
    <text evidence="3">The sequence shown here is derived from an EMBL/GenBank/DDBJ whole genome shotgun (WGS) entry which is preliminary data.</text>
</comment>
<keyword evidence="1" id="KW-0175">Coiled coil</keyword>
<evidence type="ECO:0000313" key="4">
    <source>
        <dbReference type="Proteomes" id="UP000604083"/>
    </source>
</evidence>
<organism evidence="3 4">
    <name type="scientific">Roseibacillus ishigakijimensis</name>
    <dbReference type="NCBI Taxonomy" id="454146"/>
    <lineage>
        <taxon>Bacteria</taxon>
        <taxon>Pseudomonadati</taxon>
        <taxon>Verrucomicrobiota</taxon>
        <taxon>Verrucomicrobiia</taxon>
        <taxon>Verrucomicrobiales</taxon>
        <taxon>Verrucomicrobiaceae</taxon>
        <taxon>Roseibacillus</taxon>
    </lineage>
</organism>
<gene>
    <name evidence="3" type="ORF">JIN78_00890</name>
</gene>
<protein>
    <submittedName>
        <fullName evidence="3">AAA family ATPase</fullName>
    </submittedName>
</protein>
<feature type="coiled-coil region" evidence="1">
    <location>
        <begin position="694"/>
        <end position="735"/>
    </location>
</feature>
<dbReference type="Pfam" id="PF13514">
    <property type="entry name" value="AAA_27"/>
    <property type="match status" value="1"/>
</dbReference>
<feature type="domain" description="YhaN AAA" evidence="2">
    <location>
        <begin position="1"/>
        <end position="206"/>
    </location>
</feature>
<dbReference type="PANTHER" id="PTHR41259:SF1">
    <property type="entry name" value="DOUBLE-STRAND BREAK REPAIR RAD50 ATPASE, PUTATIVE-RELATED"/>
    <property type="match status" value="1"/>
</dbReference>
<feature type="coiled-coil region" evidence="1">
    <location>
        <begin position="836"/>
        <end position="982"/>
    </location>
</feature>
<feature type="coiled-coil region" evidence="1">
    <location>
        <begin position="377"/>
        <end position="418"/>
    </location>
</feature>
<dbReference type="EMBL" id="JAENIO010000002">
    <property type="protein sequence ID" value="MBK1832600.1"/>
    <property type="molecule type" value="Genomic_DNA"/>
</dbReference>
<feature type="coiled-coil region" evidence="1">
    <location>
        <begin position="273"/>
        <end position="307"/>
    </location>
</feature>
<dbReference type="InterPro" id="IPR038734">
    <property type="entry name" value="YhaN_AAA"/>
</dbReference>
<sequence length="1164" mass="132821">MRFDSLHIPAFGPFTDLRLPLPAGSPDIHLIHGPNEAGKSSLLRALHHLLYGIPARTEDNFLHPNKQLQIGGVLRQGGETLSIYRRKGNKNTLVDEQAQVIPDRRLSQLIGQVSESFFQHMFGLDTAQLRSGAAQLLAGEGDLGTLLFSASLGGNRIDLAIEKLQQEADGLAKGRAFKNVRIPEAVKRYKEALKAEKEQTITAREWRSLAKELSGAQEEFARQDSDLHATRLRARFLDAVLNALPLMQQRQEVQAILTGITLPPLPADFPQQVRHWQNQASDASASLQALRQRLQSEEDELASLPANQEILADQATIESLNREFTIYQKQQQEILQLEQARQHDQALLHSEARRHGVDPTGEPADLPDPTEAQLILLEEAREHLETARTQWEKTAERVGEIEREEEQRQRELDNLSRSDFPASWAALLSEGQRHLARRHDWEEKENQRRVLTLKGETLHHQLGLTAGENPADLVPPAREAVTALLEDHRDWRREDESLTTAERETREELALLELELSHLLGEERELATAENLAQARSERDEFWQALRSLSAREASDPMQQERYQNLVTKADRIADRLIENAEEMALAAQKERDRERKLMQRKQLSDNRQEWEEKRASWQRKWSALLSFQRSHTFQPEDILTWLDRLQAWQENELTLRQLGEELARRDESEQALTQKITSLTHLEGDLDTLLILLEERKSRAERSEGALRALTKELEKLAQLKESLWQQKEQLSERLSHCQEHWASLLADQQLPAEGNPRETLTRLRSLSQLRRQVEELTTREARLQSLREQEQAFSNELASCFARHFASESDLPASRQMSLLWTGLKEARERQTQRASLEKSLSTTRRKLHELEAHLSQAEEEQHNLARRAAVEHPDQLDDCLQQHQERERQREKKEALEEQLLRLAQGAGLEDFLARCVEENPAQLEQERAAIEQSLQERQDLRDQSLAALQDLQRRKAGLEIASSAAAEARQDAQNALAEIITHSERFLRLHHAIDFLRAQIEAFREQSQGPLVALTSRYFATLTNHSFQGVAARPQEDGTLHLVALRTDGNEEHPPEEVATRALSEGTRDQLFLALRLAAIEHHLEHHPAMPLILDDVLMTFDDSRTAALLRALAPLARKTQVLIFTHHRHLHSVATQALPGVHCHDLPSLASLPEANTSA</sequence>
<dbReference type="PANTHER" id="PTHR41259">
    <property type="entry name" value="DOUBLE-STRAND BREAK REPAIR RAD50 ATPASE, PUTATIVE-RELATED"/>
    <property type="match status" value="1"/>
</dbReference>
<dbReference type="Proteomes" id="UP000604083">
    <property type="component" value="Unassembled WGS sequence"/>
</dbReference>
<feature type="coiled-coil region" evidence="1">
    <location>
        <begin position="574"/>
        <end position="621"/>
    </location>
</feature>